<proteinExistence type="predicted"/>
<comment type="caution">
    <text evidence="3">The sequence shown here is derived from an EMBL/GenBank/DDBJ whole genome shotgun (WGS) entry which is preliminary data.</text>
</comment>
<keyword evidence="2" id="KW-0812">Transmembrane</keyword>
<keyword evidence="4" id="KW-1185">Reference proteome</keyword>
<evidence type="ECO:0000313" key="4">
    <source>
        <dbReference type="Proteomes" id="UP001596226"/>
    </source>
</evidence>
<keyword evidence="2" id="KW-0472">Membrane</keyword>
<feature type="transmembrane region" description="Helical" evidence="2">
    <location>
        <begin position="145"/>
        <end position="167"/>
    </location>
</feature>
<dbReference type="RefSeq" id="WP_377510030.1">
    <property type="nucleotide sequence ID" value="NZ_JBHSQS010000006.1"/>
</dbReference>
<keyword evidence="2" id="KW-1133">Transmembrane helix</keyword>
<evidence type="ECO:0000256" key="2">
    <source>
        <dbReference type="SAM" id="Phobius"/>
    </source>
</evidence>
<dbReference type="CDD" id="cd05709">
    <property type="entry name" value="S2P-M50"/>
    <property type="match status" value="1"/>
</dbReference>
<protein>
    <recommendedName>
        <fullName evidence="5">Peptide zinc metalloprotease protein</fullName>
    </recommendedName>
</protein>
<evidence type="ECO:0000313" key="3">
    <source>
        <dbReference type="EMBL" id="MFC5924072.1"/>
    </source>
</evidence>
<dbReference type="Proteomes" id="UP001596226">
    <property type="component" value="Unassembled WGS sequence"/>
</dbReference>
<name>A0ABW1H6J7_9ACTN</name>
<accession>A0ABW1H6J7</accession>
<feature type="transmembrane region" description="Helical" evidence="2">
    <location>
        <begin position="179"/>
        <end position="199"/>
    </location>
</feature>
<reference evidence="4" key="1">
    <citation type="journal article" date="2019" name="Int. J. Syst. Evol. Microbiol.">
        <title>The Global Catalogue of Microorganisms (GCM) 10K type strain sequencing project: providing services to taxonomists for standard genome sequencing and annotation.</title>
        <authorList>
            <consortium name="The Broad Institute Genomics Platform"/>
            <consortium name="The Broad Institute Genome Sequencing Center for Infectious Disease"/>
            <person name="Wu L."/>
            <person name="Ma J."/>
        </authorList>
    </citation>
    <scope>NUCLEOTIDE SEQUENCE [LARGE SCALE GENOMIC DNA]</scope>
    <source>
        <strain evidence="4">CGMCC 4.7144</strain>
    </source>
</reference>
<feature type="transmembrane region" description="Helical" evidence="2">
    <location>
        <begin position="344"/>
        <end position="367"/>
    </location>
</feature>
<feature type="region of interest" description="Disordered" evidence="1">
    <location>
        <begin position="404"/>
        <end position="431"/>
    </location>
</feature>
<feature type="transmembrane region" description="Helical" evidence="2">
    <location>
        <begin position="245"/>
        <end position="265"/>
    </location>
</feature>
<gene>
    <name evidence="3" type="ORF">ACFQGL_12040</name>
</gene>
<feature type="transmembrane region" description="Helical" evidence="2">
    <location>
        <begin position="373"/>
        <end position="394"/>
    </location>
</feature>
<sequence>MTTVDATWTHPRLRAGVVLGPGQWRGEKLVHHVKDSETGWFYRVGPREHFLLSRMDGTRTVDDIGTEYATTYQRRLGPENWQQLFGMLHRRQLLDGATDPEAIARLTASAAEGAAKARRGPLSARLRLFDPDRLFTRLLPRLGPLFSWWFVVPALLAVLAVTGYVALHLSDLTDRVGGGHRPLAAIVAAVVITWVIVFLHECAHGLTCRHFGGRVTEIGVMWRFPLLAPYCKVDDIVLFTPRRRVATAFAGVFVSMLALVPFAAIRVWAEPGALRDLAGTMLLFGTATAALNLVPFLRLDGYHMLSHALNLADLRSDSYRFWGRLLRGGPRAVVAYRRRERLVYAGYGLASAVFAVTVLTLLVRLWYASLAGWVGAGWAVAVLVAEAVLLLALAGHLARRRRAADGGAPGGGGEAAPTPGAERDIGATAEG</sequence>
<dbReference type="EMBL" id="JBHSQS010000006">
    <property type="protein sequence ID" value="MFC5924072.1"/>
    <property type="molecule type" value="Genomic_DNA"/>
</dbReference>
<feature type="transmembrane region" description="Helical" evidence="2">
    <location>
        <begin position="277"/>
        <end position="297"/>
    </location>
</feature>
<organism evidence="3 4">
    <name type="scientific">Micromonospora vulcania</name>
    <dbReference type="NCBI Taxonomy" id="1441873"/>
    <lineage>
        <taxon>Bacteria</taxon>
        <taxon>Bacillati</taxon>
        <taxon>Actinomycetota</taxon>
        <taxon>Actinomycetes</taxon>
        <taxon>Micromonosporales</taxon>
        <taxon>Micromonosporaceae</taxon>
        <taxon>Micromonospora</taxon>
    </lineage>
</organism>
<evidence type="ECO:0008006" key="5">
    <source>
        <dbReference type="Google" id="ProtNLM"/>
    </source>
</evidence>
<evidence type="ECO:0000256" key="1">
    <source>
        <dbReference type="SAM" id="MobiDB-lite"/>
    </source>
</evidence>